<protein>
    <submittedName>
        <fullName evidence="1">Uncharacterized protein</fullName>
    </submittedName>
</protein>
<proteinExistence type="predicted"/>
<sequence length="34" mass="4052">MQFKLLLQFYGSLTLLNQEELSDSYTYFCIKCPN</sequence>
<reference evidence="1" key="1">
    <citation type="submission" date="2021-08" db="EMBL/GenBank/DDBJ databases">
        <title>WGS assembly of Ceratopteris richardii.</title>
        <authorList>
            <person name="Marchant D.B."/>
            <person name="Chen G."/>
            <person name="Jenkins J."/>
            <person name="Shu S."/>
            <person name="Leebens-Mack J."/>
            <person name="Grimwood J."/>
            <person name="Schmutz J."/>
            <person name="Soltis P."/>
            <person name="Soltis D."/>
            <person name="Chen Z.-H."/>
        </authorList>
    </citation>
    <scope>NUCLEOTIDE SEQUENCE</scope>
    <source>
        <strain evidence="1">Whitten #5841</strain>
        <tissue evidence="1">Leaf</tissue>
    </source>
</reference>
<dbReference type="Proteomes" id="UP000825935">
    <property type="component" value="Chromosome 37"/>
</dbReference>
<accession>A0A8T2Q8E2</accession>
<comment type="caution">
    <text evidence="1">The sequence shown here is derived from an EMBL/GenBank/DDBJ whole genome shotgun (WGS) entry which is preliminary data.</text>
</comment>
<dbReference type="EMBL" id="CM035442">
    <property type="protein sequence ID" value="KAH7280232.1"/>
    <property type="molecule type" value="Genomic_DNA"/>
</dbReference>
<gene>
    <name evidence="1" type="ORF">KP509_37G057200</name>
</gene>
<evidence type="ECO:0000313" key="1">
    <source>
        <dbReference type="EMBL" id="KAH7280232.1"/>
    </source>
</evidence>
<keyword evidence="2" id="KW-1185">Reference proteome</keyword>
<organism evidence="1 2">
    <name type="scientific">Ceratopteris richardii</name>
    <name type="common">Triangle waterfern</name>
    <dbReference type="NCBI Taxonomy" id="49495"/>
    <lineage>
        <taxon>Eukaryota</taxon>
        <taxon>Viridiplantae</taxon>
        <taxon>Streptophyta</taxon>
        <taxon>Embryophyta</taxon>
        <taxon>Tracheophyta</taxon>
        <taxon>Polypodiopsida</taxon>
        <taxon>Polypodiidae</taxon>
        <taxon>Polypodiales</taxon>
        <taxon>Pteridineae</taxon>
        <taxon>Pteridaceae</taxon>
        <taxon>Parkerioideae</taxon>
        <taxon>Ceratopteris</taxon>
    </lineage>
</organism>
<evidence type="ECO:0000313" key="2">
    <source>
        <dbReference type="Proteomes" id="UP000825935"/>
    </source>
</evidence>
<name>A0A8T2Q8E2_CERRI</name>
<dbReference type="AlphaFoldDB" id="A0A8T2Q8E2"/>